<dbReference type="PROSITE" id="PS51833">
    <property type="entry name" value="HDOD"/>
    <property type="match status" value="1"/>
</dbReference>
<evidence type="ECO:0000313" key="2">
    <source>
        <dbReference type="EMBL" id="HEB74344.1"/>
    </source>
</evidence>
<dbReference type="Proteomes" id="UP000886268">
    <property type="component" value="Unassembled WGS sequence"/>
</dbReference>
<proteinExistence type="predicted"/>
<organism evidence="2">
    <name type="scientific">Desulfofervidus auxilii</name>
    <dbReference type="NCBI Taxonomy" id="1621989"/>
    <lineage>
        <taxon>Bacteria</taxon>
        <taxon>Pseudomonadati</taxon>
        <taxon>Thermodesulfobacteriota</taxon>
        <taxon>Candidatus Desulfofervidia</taxon>
        <taxon>Candidatus Desulfofervidales</taxon>
        <taxon>Candidatus Desulfofervidaceae</taxon>
        <taxon>Candidatus Desulfofervidus</taxon>
    </lineage>
</organism>
<dbReference type="EMBL" id="DRKW01000227">
    <property type="protein sequence ID" value="HEB74344.1"/>
    <property type="molecule type" value="Genomic_DNA"/>
</dbReference>
<dbReference type="Pfam" id="PF08668">
    <property type="entry name" value="HDOD"/>
    <property type="match status" value="1"/>
</dbReference>
<protein>
    <submittedName>
        <fullName evidence="2">HDOD domain-containing protein</fullName>
    </submittedName>
</protein>
<feature type="domain" description="HDOD" evidence="1">
    <location>
        <begin position="15"/>
        <end position="209"/>
    </location>
</feature>
<dbReference type="SUPFAM" id="SSF109604">
    <property type="entry name" value="HD-domain/PDEase-like"/>
    <property type="match status" value="1"/>
</dbReference>
<comment type="caution">
    <text evidence="2">The sequence shown here is derived from an EMBL/GenBank/DDBJ whole genome shotgun (WGS) entry which is preliminary data.</text>
</comment>
<sequence length="292" mass="33252">MSEKAQKFINNIKSLPTLRPIAAKIMQLLHDKNTSIHQIAKIIQMDQSLTALILKLANSSFYGCCKEISTLRHAVIIIGLDDIKNIVLCDALINSFPVRKGSFDYRMFWEHSVYCAILCKILSKPFNYRKAGELYVAGLLHDIGKIVMVQVFYEKFEKVISITAKSNGSPLEIEKEILGITHPDIGKALAMKWNFPPEITDAIAFHHSPLESEHNVDITCIVHLANALCWKIGFTSIKTANKSQPKIDEGAWEYLKNKKLDLNETDLEQFSFELQSRTEEVQEFISLIYKKH</sequence>
<dbReference type="PANTHER" id="PTHR33525:SF3">
    <property type="entry name" value="RIBONUCLEASE Y"/>
    <property type="match status" value="1"/>
</dbReference>
<gene>
    <name evidence="2" type="ORF">ENJ03_03895</name>
</gene>
<name>A0A7V1N2P3_DESA2</name>
<reference evidence="2" key="1">
    <citation type="journal article" date="2020" name="mSystems">
        <title>Genome- and Community-Level Interaction Insights into Carbon Utilization and Element Cycling Functions of Hydrothermarchaeota in Hydrothermal Sediment.</title>
        <authorList>
            <person name="Zhou Z."/>
            <person name="Liu Y."/>
            <person name="Xu W."/>
            <person name="Pan J."/>
            <person name="Luo Z.H."/>
            <person name="Li M."/>
        </authorList>
    </citation>
    <scope>NUCLEOTIDE SEQUENCE [LARGE SCALE GENOMIC DNA]</scope>
    <source>
        <strain evidence="2">HyVt-45</strain>
    </source>
</reference>
<dbReference type="AlphaFoldDB" id="A0A7V1N2P3"/>
<dbReference type="CDD" id="cd00077">
    <property type="entry name" value="HDc"/>
    <property type="match status" value="1"/>
</dbReference>
<dbReference type="InterPro" id="IPR013976">
    <property type="entry name" value="HDOD"/>
</dbReference>
<dbReference type="Gene3D" id="1.10.3210.10">
    <property type="entry name" value="Hypothetical protein af1432"/>
    <property type="match status" value="1"/>
</dbReference>
<dbReference type="InterPro" id="IPR052340">
    <property type="entry name" value="RNase_Y/CdgJ"/>
</dbReference>
<dbReference type="InterPro" id="IPR003607">
    <property type="entry name" value="HD/PDEase_dom"/>
</dbReference>
<evidence type="ECO:0000259" key="1">
    <source>
        <dbReference type="PROSITE" id="PS51833"/>
    </source>
</evidence>
<dbReference type="InterPro" id="IPR006675">
    <property type="entry name" value="HDIG_dom"/>
</dbReference>
<dbReference type="NCBIfam" id="TIGR00277">
    <property type="entry name" value="HDIG"/>
    <property type="match status" value="1"/>
</dbReference>
<accession>A0A7V1N2P3</accession>
<dbReference type="PANTHER" id="PTHR33525">
    <property type="match status" value="1"/>
</dbReference>